<evidence type="ECO:0000313" key="2">
    <source>
        <dbReference type="EMBL" id="MBB5558861.1"/>
    </source>
</evidence>
<comment type="caution">
    <text evidence="2">The sequence shown here is derived from an EMBL/GenBank/DDBJ whole genome shotgun (WGS) entry which is preliminary data.</text>
</comment>
<evidence type="ECO:0000256" key="1">
    <source>
        <dbReference type="SAM" id="MobiDB-lite"/>
    </source>
</evidence>
<dbReference type="EMBL" id="JACHBC010000001">
    <property type="protein sequence ID" value="MBB5558861.1"/>
    <property type="molecule type" value="Genomic_DNA"/>
</dbReference>
<keyword evidence="3" id="KW-1185">Reference proteome</keyword>
<evidence type="ECO:0000313" key="3">
    <source>
        <dbReference type="Proteomes" id="UP000528824"/>
    </source>
</evidence>
<reference evidence="2 3" key="1">
    <citation type="submission" date="2020-08" db="EMBL/GenBank/DDBJ databases">
        <title>Genomic Encyclopedia of Type Strains, Phase IV (KMG-V): Genome sequencing to study the core and pangenomes of soil and plant-associated prokaryotes.</title>
        <authorList>
            <person name="Whitman W."/>
        </authorList>
    </citation>
    <scope>NUCLEOTIDE SEQUENCE [LARGE SCALE GENOMIC DNA]</scope>
    <source>
        <strain evidence="2 3">SEMIA 4034</strain>
    </source>
</reference>
<name>A0A7W8XCV0_9HYPH</name>
<gene>
    <name evidence="2" type="ORF">GGI59_000488</name>
</gene>
<feature type="region of interest" description="Disordered" evidence="1">
    <location>
        <begin position="1"/>
        <end position="50"/>
    </location>
</feature>
<organism evidence="2 3">
    <name type="scientific">Rhizobium lentis</name>
    <dbReference type="NCBI Taxonomy" id="1138194"/>
    <lineage>
        <taxon>Bacteria</taxon>
        <taxon>Pseudomonadati</taxon>
        <taxon>Pseudomonadota</taxon>
        <taxon>Alphaproteobacteria</taxon>
        <taxon>Hyphomicrobiales</taxon>
        <taxon>Rhizobiaceae</taxon>
        <taxon>Rhizobium/Agrobacterium group</taxon>
        <taxon>Rhizobium</taxon>
    </lineage>
</organism>
<dbReference type="AlphaFoldDB" id="A0A7W8XCV0"/>
<sequence>MTTAIAPARRVPGKPRRPASAGASARQRTSPAAAPSAIASIWPNDPPTKTTMATAAANAGALAVRRQALRNAPDRLCDHGVVDPFAPHH</sequence>
<feature type="compositionally biased region" description="Low complexity" evidence="1">
    <location>
        <begin position="18"/>
        <end position="41"/>
    </location>
</feature>
<protein>
    <submittedName>
        <fullName evidence="2">Uncharacterized protein</fullName>
    </submittedName>
</protein>
<proteinExistence type="predicted"/>
<accession>A0A7W8XCV0</accession>
<dbReference type="Proteomes" id="UP000528824">
    <property type="component" value="Unassembled WGS sequence"/>
</dbReference>